<evidence type="ECO:0000313" key="1">
    <source>
        <dbReference type="EMBL" id="MBB6673516.1"/>
    </source>
</evidence>
<evidence type="ECO:0000313" key="2">
    <source>
        <dbReference type="Proteomes" id="UP000547209"/>
    </source>
</evidence>
<dbReference type="PANTHER" id="PTHR38442:SF1">
    <property type="entry name" value="INNER MEMBRANE PROTEIN"/>
    <property type="match status" value="1"/>
</dbReference>
<name>A0A7X0RW21_9BACL</name>
<dbReference type="RefSeq" id="WP_185671386.1">
    <property type="nucleotide sequence ID" value="NZ_JACJVP010000040.1"/>
</dbReference>
<protein>
    <submittedName>
        <fullName evidence="1">DUF445 domain-containing protein</fullName>
    </submittedName>
</protein>
<accession>A0A7X0RW21</accession>
<dbReference type="AlphaFoldDB" id="A0A7X0RW21"/>
<comment type="caution">
    <text evidence="1">The sequence shown here is derived from an EMBL/GenBank/DDBJ whole genome shotgun (WGS) entry which is preliminary data.</text>
</comment>
<dbReference type="PANTHER" id="PTHR38442">
    <property type="entry name" value="INNER MEMBRANE PROTEIN-RELATED"/>
    <property type="match status" value="1"/>
</dbReference>
<dbReference type="Pfam" id="PF04286">
    <property type="entry name" value="DUF445"/>
    <property type="match status" value="1"/>
</dbReference>
<gene>
    <name evidence="1" type="ORF">H7C19_22815</name>
</gene>
<organism evidence="1 2">
    <name type="scientific">Cohnella nanjingensis</name>
    <dbReference type="NCBI Taxonomy" id="1387779"/>
    <lineage>
        <taxon>Bacteria</taxon>
        <taxon>Bacillati</taxon>
        <taxon>Bacillota</taxon>
        <taxon>Bacilli</taxon>
        <taxon>Bacillales</taxon>
        <taxon>Paenibacillaceae</taxon>
        <taxon>Cohnella</taxon>
    </lineage>
</organism>
<dbReference type="EMBL" id="JACJVP010000040">
    <property type="protein sequence ID" value="MBB6673516.1"/>
    <property type="molecule type" value="Genomic_DNA"/>
</dbReference>
<dbReference type="InterPro" id="IPR007383">
    <property type="entry name" value="DUF445"/>
</dbReference>
<sequence length="413" mass="45154">MPGQAKHTAAISLGVMGAGFLATFPLGGWPGALLHGGFEAGLVGGLADWFAVTALFRHPLGIPIPHTALLPRNRDKVVRSLVSAMENELLTKESIIRKTSDLRIGDRLLAMVESHLPEATNVVVRVSEYLVRHVPVERVVPFVAQELGGRIRAIDTAAALRKIAEEALARGYEEQALGFLLAKADGFVSRPQIRQQLGTMAASALGNMQAGGFMGFAVNAFVGFMSEEKLGTLLQGAILSTLREMREDEAHPLRQLVLDEMRAAIAGLPEQPAVLAELERWKASLTDGDMLERYLYGWVEELKGKAAAFVQDPAYAERFVQPALTSLLSRLREDPAIVDGIQTWLQTKITQIVEDNHWKIGKLVKENIDKLDNASLIRMMEEKVGGDLQWIRVNGAVCGFLIGLILEGINLLM</sequence>
<keyword evidence="2" id="KW-1185">Reference proteome</keyword>
<dbReference type="GO" id="GO:0005886">
    <property type="term" value="C:plasma membrane"/>
    <property type="evidence" value="ECO:0007669"/>
    <property type="project" value="TreeGrafter"/>
</dbReference>
<dbReference type="Proteomes" id="UP000547209">
    <property type="component" value="Unassembled WGS sequence"/>
</dbReference>
<reference evidence="1 2" key="1">
    <citation type="submission" date="2020-08" db="EMBL/GenBank/DDBJ databases">
        <title>Cohnella phylogeny.</title>
        <authorList>
            <person name="Dunlap C."/>
        </authorList>
    </citation>
    <scope>NUCLEOTIDE SEQUENCE [LARGE SCALE GENOMIC DNA]</scope>
    <source>
        <strain evidence="1 2">DSM 28246</strain>
    </source>
</reference>
<proteinExistence type="predicted"/>